<dbReference type="PROSITE" id="PS00888">
    <property type="entry name" value="CNMP_BINDING_1"/>
    <property type="match status" value="1"/>
</dbReference>
<evidence type="ECO:0000259" key="9">
    <source>
        <dbReference type="PROSITE" id="PS50042"/>
    </source>
</evidence>
<name>X6MYS2_RETFI</name>
<dbReference type="PRINTS" id="PR00103">
    <property type="entry name" value="CAMPKINASE"/>
</dbReference>
<proteinExistence type="predicted"/>
<dbReference type="AlphaFoldDB" id="X6MYS2"/>
<dbReference type="InterPro" id="IPR000719">
    <property type="entry name" value="Prot_kinase_dom"/>
</dbReference>
<dbReference type="InterPro" id="IPR011009">
    <property type="entry name" value="Kinase-like_dom_sf"/>
</dbReference>
<dbReference type="Proteomes" id="UP000023152">
    <property type="component" value="Unassembled WGS sequence"/>
</dbReference>
<dbReference type="Pfam" id="PF00069">
    <property type="entry name" value="Pkinase"/>
    <property type="match status" value="1"/>
</dbReference>
<evidence type="ECO:0000256" key="5">
    <source>
        <dbReference type="ARBA" id="ARBA00022840"/>
    </source>
</evidence>
<dbReference type="PANTHER" id="PTHR24353:SF147">
    <property type="entry name" value="CGMP-DEPENDENT SERINE_THREONIN PROTEIN KINASE-RELATED"/>
    <property type="match status" value="1"/>
</dbReference>
<keyword evidence="1" id="KW-0723">Serine/threonine-protein kinase</keyword>
<dbReference type="Pfam" id="PF00027">
    <property type="entry name" value="cNMP_binding"/>
    <property type="match status" value="1"/>
</dbReference>
<feature type="domain" description="Cyclic nucleotide-binding" evidence="9">
    <location>
        <begin position="1"/>
        <end position="97"/>
    </location>
</feature>
<dbReference type="Gene3D" id="3.30.200.20">
    <property type="entry name" value="Phosphorylase Kinase, domain 1"/>
    <property type="match status" value="1"/>
</dbReference>
<dbReference type="SMART" id="SM00220">
    <property type="entry name" value="S_TKc"/>
    <property type="match status" value="1"/>
</dbReference>
<feature type="compositionally biased region" description="Basic and acidic residues" evidence="7">
    <location>
        <begin position="102"/>
        <end position="124"/>
    </location>
</feature>
<dbReference type="PROSITE" id="PS50042">
    <property type="entry name" value="CNMP_BINDING_3"/>
    <property type="match status" value="1"/>
</dbReference>
<dbReference type="OrthoDB" id="63267at2759"/>
<feature type="region of interest" description="Disordered" evidence="7">
    <location>
        <begin position="102"/>
        <end position="133"/>
    </location>
</feature>
<gene>
    <name evidence="10" type="ORF">RFI_18623</name>
</gene>
<keyword evidence="3 6" id="KW-0547">Nucleotide-binding</keyword>
<evidence type="ECO:0000256" key="2">
    <source>
        <dbReference type="ARBA" id="ARBA00022679"/>
    </source>
</evidence>
<organism evidence="10 11">
    <name type="scientific">Reticulomyxa filosa</name>
    <dbReference type="NCBI Taxonomy" id="46433"/>
    <lineage>
        <taxon>Eukaryota</taxon>
        <taxon>Sar</taxon>
        <taxon>Rhizaria</taxon>
        <taxon>Retaria</taxon>
        <taxon>Foraminifera</taxon>
        <taxon>Monothalamids</taxon>
        <taxon>Reticulomyxidae</taxon>
        <taxon>Reticulomyxa</taxon>
    </lineage>
</organism>
<protein>
    <submittedName>
        <fullName evidence="10">Protein kinase</fullName>
    </submittedName>
</protein>
<keyword evidence="4 10" id="KW-0418">Kinase</keyword>
<dbReference type="OMA" id="CKLWAIN"/>
<dbReference type="Gene3D" id="2.60.120.10">
    <property type="entry name" value="Jelly Rolls"/>
    <property type="match status" value="1"/>
</dbReference>
<evidence type="ECO:0000259" key="8">
    <source>
        <dbReference type="PROSITE" id="PS50011"/>
    </source>
</evidence>
<dbReference type="PANTHER" id="PTHR24353">
    <property type="entry name" value="CYCLIC NUCLEOTIDE-DEPENDENT PROTEIN KINASE"/>
    <property type="match status" value="1"/>
</dbReference>
<dbReference type="InterPro" id="IPR000595">
    <property type="entry name" value="cNMP-bd_dom"/>
</dbReference>
<dbReference type="InterPro" id="IPR014710">
    <property type="entry name" value="RmlC-like_jellyroll"/>
</dbReference>
<keyword evidence="5 6" id="KW-0067">ATP-binding</keyword>
<dbReference type="InterPro" id="IPR017441">
    <property type="entry name" value="Protein_kinase_ATP_BS"/>
</dbReference>
<evidence type="ECO:0000256" key="7">
    <source>
        <dbReference type="SAM" id="MobiDB-lite"/>
    </source>
</evidence>
<evidence type="ECO:0000256" key="6">
    <source>
        <dbReference type="PROSITE-ProRule" id="PRU10141"/>
    </source>
</evidence>
<evidence type="ECO:0000256" key="3">
    <source>
        <dbReference type="ARBA" id="ARBA00022741"/>
    </source>
</evidence>
<dbReference type="GO" id="GO:0005524">
    <property type="term" value="F:ATP binding"/>
    <property type="evidence" value="ECO:0007669"/>
    <property type="project" value="UniProtKB-UniRule"/>
</dbReference>
<keyword evidence="11" id="KW-1185">Reference proteome</keyword>
<accession>X6MYS2</accession>
<dbReference type="InterPro" id="IPR018490">
    <property type="entry name" value="cNMP-bd_dom_sf"/>
</dbReference>
<reference evidence="10 11" key="1">
    <citation type="journal article" date="2013" name="Curr. Biol.">
        <title>The Genome of the Foraminiferan Reticulomyxa filosa.</title>
        <authorList>
            <person name="Glockner G."/>
            <person name="Hulsmann N."/>
            <person name="Schleicher M."/>
            <person name="Noegel A.A."/>
            <person name="Eichinger L."/>
            <person name="Gallinger C."/>
            <person name="Pawlowski J."/>
            <person name="Sierra R."/>
            <person name="Euteneuer U."/>
            <person name="Pillet L."/>
            <person name="Moustafa A."/>
            <person name="Platzer M."/>
            <person name="Groth M."/>
            <person name="Szafranski K."/>
            <person name="Schliwa M."/>
        </authorList>
    </citation>
    <scope>NUCLEOTIDE SEQUENCE [LARGE SCALE GENOMIC DNA]</scope>
</reference>
<dbReference type="EMBL" id="ASPP01014620">
    <property type="protein sequence ID" value="ETO18639.1"/>
    <property type="molecule type" value="Genomic_DNA"/>
</dbReference>
<dbReference type="CDD" id="cd00038">
    <property type="entry name" value="CAP_ED"/>
    <property type="match status" value="1"/>
</dbReference>
<dbReference type="Gene3D" id="1.10.510.10">
    <property type="entry name" value="Transferase(Phosphotransferase) domain 1"/>
    <property type="match status" value="1"/>
</dbReference>
<feature type="binding site" evidence="6">
    <location>
        <position position="179"/>
    </location>
    <ligand>
        <name>ATP</name>
        <dbReference type="ChEBI" id="CHEBI:30616"/>
    </ligand>
</feature>
<dbReference type="SUPFAM" id="SSF51206">
    <property type="entry name" value="cAMP-binding domain-like"/>
    <property type="match status" value="1"/>
</dbReference>
<dbReference type="SUPFAM" id="SSF56112">
    <property type="entry name" value="Protein kinase-like (PK-like)"/>
    <property type="match status" value="1"/>
</dbReference>
<feature type="domain" description="Protein kinase" evidence="8">
    <location>
        <begin position="146"/>
        <end position="258"/>
    </location>
</feature>
<evidence type="ECO:0000313" key="11">
    <source>
        <dbReference type="Proteomes" id="UP000023152"/>
    </source>
</evidence>
<evidence type="ECO:0000256" key="1">
    <source>
        <dbReference type="ARBA" id="ARBA00022527"/>
    </source>
</evidence>
<dbReference type="GO" id="GO:0004674">
    <property type="term" value="F:protein serine/threonine kinase activity"/>
    <property type="evidence" value="ECO:0007669"/>
    <property type="project" value="UniProtKB-KW"/>
</dbReference>
<dbReference type="InterPro" id="IPR018488">
    <property type="entry name" value="cNMP-bd_CS"/>
</dbReference>
<dbReference type="PROSITE" id="PS50011">
    <property type="entry name" value="PROTEIN_KINASE_DOM"/>
    <property type="match status" value="1"/>
</dbReference>
<evidence type="ECO:0000256" key="4">
    <source>
        <dbReference type="ARBA" id="ARBA00022777"/>
    </source>
</evidence>
<dbReference type="PROSITE" id="PS00889">
    <property type="entry name" value="CNMP_BINDING_2"/>
    <property type="match status" value="1"/>
</dbReference>
<dbReference type="PROSITE" id="PS00107">
    <property type="entry name" value="PROTEIN_KINASE_ATP"/>
    <property type="match status" value="1"/>
</dbReference>
<evidence type="ECO:0000313" key="10">
    <source>
        <dbReference type="EMBL" id="ETO18639.1"/>
    </source>
</evidence>
<comment type="caution">
    <text evidence="10">The sequence shown here is derived from an EMBL/GenBank/DDBJ whole genome shotgun (WGS) entry which is preliminary data.</text>
</comment>
<keyword evidence="2" id="KW-0808">Transferase</keyword>
<sequence length="258" mass="29128">MFCKNGEAVIKEGDEGDKFYIIKKGTCQWSKSNGEKGELTEGMFFGERALRTKERRAATIAATSELLLLAMTAKDFEALLGPVVEIIDGRINQYKRMAEAFEKEQKEAQSPKAKETTESSEKQTSKSSGEEDIASKRDKVCGLKELVTIGLLGKGAFGYVSLVEDPKTSKSYALKAIKKAQIVELGQQAHIISEKRVMEKMYNLFLVNLHCTYKDKLRVYFLLDACLGGELFTILRHRRYFDEPTARFYTACVGMFFF</sequence>